<gene>
    <name evidence="3" type="ORF">K431DRAFT_350613</name>
</gene>
<dbReference type="AlphaFoldDB" id="A0A9P4PYB1"/>
<proteinExistence type="predicted"/>
<sequence>MPDCDLFTFLSNASPMDPSLLRSRTPESTDNEDHYIELRSDLDLEHASKVDRSASSEAINVRDESMYLYAVSRAFALQLLSSWKSDAEPTKVAIYNNRIVAAIHCLVHAIPLAGAFALIIMNLGAYFVSDGINSEILVGLQFAAKLHEITMVASLTTVLLSYVRLQLTSERGIPFGAAFAGLQVYQLTYLWSPELWGSMKSASFKWRAKLYFLVSVMVVALLVATVGPSSAACMIPRYRSWPDDSFVVGVNMTADELFPTNLTSALVGGPQCGHPNANSSTHTSPRVSVKPCPWHSDSQGLISLLSLSRSMPMQEGVIDSSGIGNLTWNVPVPAFLERRPRISDSTLTFSYKLSYFNFNAGYSATTSVQNLGLLSYFGFFSRWQSATEVRDAVSEVVSASHPVWWNLTEQTPPLDFGSGQPTLIDFLSEDDKKSIRAGLGQKSESDGVSYNSVFFVELQDNNTGGVVMASSNSSQASEATASGVWLTTFTFQLGWIPTQWQQETYPILTSNVTKPGVTSVPYKAHMSQDWLDTVNPYLDSFNKTAFNFFLSDPLTCTTISKGSSEVCQDESEVGWFRLRAAHSISTLLTATLSRMTPSPNGCIGWGQFGRGSHEIIDCFRINDDITNSALQFTLKSTHTGYGYGSEILTVQLSLAVLILYSTVATIHVIYCIWSGTSSTAWDSIADIAALCLNSRCTPELQNTCAGIRSSRTYEHQVRIVAATSSGSDDNGIEQSGANHLELLFPSGNGGAVSRVQPNHEYGISEKGEEEEEEDDDDNVDD</sequence>
<keyword evidence="2" id="KW-0812">Transmembrane</keyword>
<name>A0A9P4PYB1_9PEZI</name>
<feature type="transmembrane region" description="Helical" evidence="2">
    <location>
        <begin position="210"/>
        <end position="227"/>
    </location>
</feature>
<reference evidence="3" key="1">
    <citation type="journal article" date="2020" name="Stud. Mycol.">
        <title>101 Dothideomycetes genomes: a test case for predicting lifestyles and emergence of pathogens.</title>
        <authorList>
            <person name="Haridas S."/>
            <person name="Albert R."/>
            <person name="Binder M."/>
            <person name="Bloem J."/>
            <person name="Labutti K."/>
            <person name="Salamov A."/>
            <person name="Andreopoulos B."/>
            <person name="Baker S."/>
            <person name="Barry K."/>
            <person name="Bills G."/>
            <person name="Bluhm B."/>
            <person name="Cannon C."/>
            <person name="Castanera R."/>
            <person name="Culley D."/>
            <person name="Daum C."/>
            <person name="Ezra D."/>
            <person name="Gonzalez J."/>
            <person name="Henrissat B."/>
            <person name="Kuo A."/>
            <person name="Liang C."/>
            <person name="Lipzen A."/>
            <person name="Lutzoni F."/>
            <person name="Magnuson J."/>
            <person name="Mondo S."/>
            <person name="Nolan M."/>
            <person name="Ohm R."/>
            <person name="Pangilinan J."/>
            <person name="Park H.-J."/>
            <person name="Ramirez L."/>
            <person name="Alfaro M."/>
            <person name="Sun H."/>
            <person name="Tritt A."/>
            <person name="Yoshinaga Y."/>
            <person name="Zwiers L.-H."/>
            <person name="Turgeon B."/>
            <person name="Goodwin S."/>
            <person name="Spatafora J."/>
            <person name="Crous P."/>
            <person name="Grigoriev I."/>
        </authorList>
    </citation>
    <scope>NUCLEOTIDE SEQUENCE</scope>
    <source>
        <strain evidence="3">CBS 116435</strain>
    </source>
</reference>
<organism evidence="3 4">
    <name type="scientific">Polychaeton citri CBS 116435</name>
    <dbReference type="NCBI Taxonomy" id="1314669"/>
    <lineage>
        <taxon>Eukaryota</taxon>
        <taxon>Fungi</taxon>
        <taxon>Dikarya</taxon>
        <taxon>Ascomycota</taxon>
        <taxon>Pezizomycotina</taxon>
        <taxon>Dothideomycetes</taxon>
        <taxon>Dothideomycetidae</taxon>
        <taxon>Capnodiales</taxon>
        <taxon>Capnodiaceae</taxon>
        <taxon>Polychaeton</taxon>
    </lineage>
</organism>
<comment type="caution">
    <text evidence="3">The sequence shown here is derived from an EMBL/GenBank/DDBJ whole genome shotgun (WGS) entry which is preliminary data.</text>
</comment>
<feature type="compositionally biased region" description="Acidic residues" evidence="1">
    <location>
        <begin position="767"/>
        <end position="781"/>
    </location>
</feature>
<keyword evidence="4" id="KW-1185">Reference proteome</keyword>
<feature type="transmembrane region" description="Helical" evidence="2">
    <location>
        <begin position="149"/>
        <end position="167"/>
    </location>
</feature>
<feature type="transmembrane region" description="Helical" evidence="2">
    <location>
        <begin position="106"/>
        <end position="128"/>
    </location>
</feature>
<keyword evidence="2" id="KW-0472">Membrane</keyword>
<dbReference type="Proteomes" id="UP000799441">
    <property type="component" value="Unassembled WGS sequence"/>
</dbReference>
<dbReference type="EMBL" id="MU003901">
    <property type="protein sequence ID" value="KAF2716060.1"/>
    <property type="molecule type" value="Genomic_DNA"/>
</dbReference>
<dbReference type="OrthoDB" id="5342924at2759"/>
<accession>A0A9P4PYB1</accession>
<evidence type="ECO:0000313" key="3">
    <source>
        <dbReference type="EMBL" id="KAF2716060.1"/>
    </source>
</evidence>
<evidence type="ECO:0000256" key="2">
    <source>
        <dbReference type="SAM" id="Phobius"/>
    </source>
</evidence>
<keyword evidence="2" id="KW-1133">Transmembrane helix</keyword>
<feature type="region of interest" description="Disordered" evidence="1">
    <location>
        <begin position="748"/>
        <end position="781"/>
    </location>
</feature>
<protein>
    <submittedName>
        <fullName evidence="3">Uncharacterized protein</fullName>
    </submittedName>
</protein>
<evidence type="ECO:0000313" key="4">
    <source>
        <dbReference type="Proteomes" id="UP000799441"/>
    </source>
</evidence>
<evidence type="ECO:0000256" key="1">
    <source>
        <dbReference type="SAM" id="MobiDB-lite"/>
    </source>
</evidence>